<name>A0A1X6Y5M1_9RHOB</name>
<dbReference type="OrthoDB" id="9797417at2"/>
<sequence>MTDAAPEIRRAERADIPACAAVASDWILETDWMPGLHSREELEGHIRDAFDTREIWVIGAPVAAYMSVDPVAGHIGALYCRTRGQGWGKAFLDRAKEGRDHLSLNTHAPNEAAQRFYAREGFVEVGRRMPVPPEIVKEVRMEWRR</sequence>
<reference evidence="2 3" key="1">
    <citation type="submission" date="2017-03" db="EMBL/GenBank/DDBJ databases">
        <authorList>
            <person name="Afonso C.L."/>
            <person name="Miller P.J."/>
            <person name="Scott M.A."/>
            <person name="Spackman E."/>
            <person name="Goraichik I."/>
            <person name="Dimitrov K.M."/>
            <person name="Suarez D.L."/>
            <person name="Swayne D.E."/>
        </authorList>
    </citation>
    <scope>NUCLEOTIDE SEQUENCE [LARGE SCALE GENOMIC DNA]</scope>
    <source>
        <strain evidence="2 3">CECT 7751</strain>
    </source>
</reference>
<dbReference type="GO" id="GO:0016747">
    <property type="term" value="F:acyltransferase activity, transferring groups other than amino-acyl groups"/>
    <property type="evidence" value="ECO:0007669"/>
    <property type="project" value="InterPro"/>
</dbReference>
<dbReference type="EMBL" id="FWFN01000001">
    <property type="protein sequence ID" value="SLN10678.1"/>
    <property type="molecule type" value="Genomic_DNA"/>
</dbReference>
<dbReference type="SUPFAM" id="SSF55729">
    <property type="entry name" value="Acyl-CoA N-acyltransferases (Nat)"/>
    <property type="match status" value="1"/>
</dbReference>
<dbReference type="RefSeq" id="WP_085886045.1">
    <property type="nucleotide sequence ID" value="NZ_FWFN01000001.1"/>
</dbReference>
<gene>
    <name evidence="2" type="ORF">PSM7751_00103</name>
</gene>
<keyword evidence="3" id="KW-1185">Reference proteome</keyword>
<dbReference type="InterPro" id="IPR000182">
    <property type="entry name" value="GNAT_dom"/>
</dbReference>
<dbReference type="InterPro" id="IPR016181">
    <property type="entry name" value="Acyl_CoA_acyltransferase"/>
</dbReference>
<dbReference type="AlphaFoldDB" id="A0A1X6Y5M1"/>
<evidence type="ECO:0000313" key="3">
    <source>
        <dbReference type="Proteomes" id="UP000193963"/>
    </source>
</evidence>
<proteinExistence type="predicted"/>
<organism evidence="2 3">
    <name type="scientific">Pseudooceanicola marinus</name>
    <dbReference type="NCBI Taxonomy" id="396013"/>
    <lineage>
        <taxon>Bacteria</taxon>
        <taxon>Pseudomonadati</taxon>
        <taxon>Pseudomonadota</taxon>
        <taxon>Alphaproteobacteria</taxon>
        <taxon>Rhodobacterales</taxon>
        <taxon>Paracoccaceae</taxon>
        <taxon>Pseudooceanicola</taxon>
    </lineage>
</organism>
<protein>
    <recommendedName>
        <fullName evidence="1">N-acetyltransferase domain-containing protein</fullName>
    </recommendedName>
</protein>
<dbReference type="Gene3D" id="3.40.630.30">
    <property type="match status" value="1"/>
</dbReference>
<dbReference type="Proteomes" id="UP000193963">
    <property type="component" value="Unassembled WGS sequence"/>
</dbReference>
<accession>A0A1X6Y5M1</accession>
<evidence type="ECO:0000313" key="2">
    <source>
        <dbReference type="EMBL" id="SLN10678.1"/>
    </source>
</evidence>
<feature type="domain" description="N-acetyltransferase" evidence="1">
    <location>
        <begin position="6"/>
        <end position="145"/>
    </location>
</feature>
<evidence type="ECO:0000259" key="1">
    <source>
        <dbReference type="PROSITE" id="PS51186"/>
    </source>
</evidence>
<dbReference type="PROSITE" id="PS51186">
    <property type="entry name" value="GNAT"/>
    <property type="match status" value="1"/>
</dbReference>